<name>A0ACC1JU07_9FUNG</name>
<comment type="caution">
    <text evidence="1">The sequence shown here is derived from an EMBL/GenBank/DDBJ whole genome shotgun (WGS) entry which is preliminary data.</text>
</comment>
<evidence type="ECO:0000313" key="2">
    <source>
        <dbReference type="Proteomes" id="UP001140234"/>
    </source>
</evidence>
<reference evidence="1" key="1">
    <citation type="submission" date="2022-07" db="EMBL/GenBank/DDBJ databases">
        <title>Phylogenomic reconstructions and comparative analyses of Kickxellomycotina fungi.</title>
        <authorList>
            <person name="Reynolds N.K."/>
            <person name="Stajich J.E."/>
            <person name="Barry K."/>
            <person name="Grigoriev I.V."/>
            <person name="Crous P."/>
            <person name="Smith M.E."/>
        </authorList>
    </citation>
    <scope>NUCLEOTIDE SEQUENCE</scope>
    <source>
        <strain evidence="1">CBS 109366</strain>
    </source>
</reference>
<keyword evidence="2" id="KW-1185">Reference proteome</keyword>
<keyword evidence="1" id="KW-0378">Hydrolase</keyword>
<accession>A0ACC1JU07</accession>
<organism evidence="1 2">
    <name type="scientific">Coemansia nantahalensis</name>
    <dbReference type="NCBI Taxonomy" id="2789366"/>
    <lineage>
        <taxon>Eukaryota</taxon>
        <taxon>Fungi</taxon>
        <taxon>Fungi incertae sedis</taxon>
        <taxon>Zoopagomycota</taxon>
        <taxon>Kickxellomycotina</taxon>
        <taxon>Kickxellomycetes</taxon>
        <taxon>Kickxellales</taxon>
        <taxon>Kickxellaceae</taxon>
        <taxon>Coemansia</taxon>
    </lineage>
</organism>
<dbReference type="EC" id="3.1.3.48" evidence="1"/>
<protein>
    <submittedName>
        <fullName evidence="1">Protein-tyrosine-phosphatase</fullName>
        <ecNumber evidence="1">3.1.3.48</ecNumber>
    </submittedName>
</protein>
<evidence type="ECO:0000313" key="1">
    <source>
        <dbReference type="EMBL" id="KAJ2767410.1"/>
    </source>
</evidence>
<dbReference type="Proteomes" id="UP001140234">
    <property type="component" value="Unassembled WGS sequence"/>
</dbReference>
<dbReference type="EMBL" id="JANBUJ010001429">
    <property type="protein sequence ID" value="KAJ2767410.1"/>
    <property type="molecule type" value="Genomic_DNA"/>
</dbReference>
<sequence>MADIIDPLIPPYRFERVQSRVYRGGYPKRRNFRFLRRLQLKTIVSLIPGDQDSAFAEFCAREGIERVCMEVESPCENVTLQQPVVSRCLELMADPRRLPLYIHCLDGSNVTGVVVMCLRKLQLWRVASLQNEYLRFEQDGEIIPEESEFVEMYTGAGLVLPNPYADWLWPGRSSAGGLPFQDGVHPVMPLARLQLPPVEEPVAPGLLLAPKRSATVPCLHSSDACAADEVPASAASLPQHALERSEGHDVAEPENVEHRVLAHEAGAGAPGDVLRVSLSARDLTTAAVQPEAPSLPDASAGDAAGSHTGSQRSRGHHDDRQAGDEQAGRADGPGAGEIREIALSATVQALAIEGLGM</sequence>
<gene>
    <name evidence="1" type="primary">OCA6</name>
    <name evidence="1" type="ORF">IWQ57_003957</name>
</gene>
<proteinExistence type="predicted"/>